<dbReference type="PANTHER" id="PTHR30385">
    <property type="entry name" value="SIGMA FACTOR F FLAGELLAR"/>
    <property type="match status" value="1"/>
</dbReference>
<dbReference type="EC" id="2.7.7.6" evidence="6"/>
<dbReference type="SUPFAM" id="SSF88946">
    <property type="entry name" value="Sigma2 domain of RNA polymerase sigma factors"/>
    <property type="match status" value="1"/>
</dbReference>
<dbReference type="InterPro" id="IPR000943">
    <property type="entry name" value="RNA_pol_sigma70"/>
</dbReference>
<evidence type="ECO:0000256" key="3">
    <source>
        <dbReference type="ARBA" id="ARBA00023125"/>
    </source>
</evidence>
<comment type="caution">
    <text evidence="6">The sequence shown here is derived from an EMBL/GenBank/DDBJ whole genome shotgun (WGS) entry which is preliminary data.</text>
</comment>
<dbReference type="GO" id="GO:0016987">
    <property type="term" value="F:sigma factor activity"/>
    <property type="evidence" value="ECO:0007669"/>
    <property type="project" value="UniProtKB-KW"/>
</dbReference>
<evidence type="ECO:0000256" key="1">
    <source>
        <dbReference type="ARBA" id="ARBA00023015"/>
    </source>
</evidence>
<dbReference type="NCBIfam" id="NF006148">
    <property type="entry name" value="PRK08295.1-5"/>
    <property type="match status" value="1"/>
</dbReference>
<dbReference type="Pfam" id="PF08281">
    <property type="entry name" value="Sigma70_r4_2"/>
    <property type="match status" value="1"/>
</dbReference>
<dbReference type="NCBIfam" id="NF006145">
    <property type="entry name" value="PRK08295.1-2"/>
    <property type="match status" value="1"/>
</dbReference>
<dbReference type="InterPro" id="IPR013249">
    <property type="entry name" value="RNA_pol_sigma70_r4_t2"/>
</dbReference>
<evidence type="ECO:0000256" key="2">
    <source>
        <dbReference type="ARBA" id="ARBA00023082"/>
    </source>
</evidence>
<feature type="domain" description="RNA polymerase sigma-70" evidence="5">
    <location>
        <begin position="56"/>
        <end position="69"/>
    </location>
</feature>
<dbReference type="InterPro" id="IPR013325">
    <property type="entry name" value="RNA_pol_sigma_r2"/>
</dbReference>
<dbReference type="InterPro" id="IPR007627">
    <property type="entry name" value="RNA_pol_sigma70_r2"/>
</dbReference>
<dbReference type="NCBIfam" id="TIGR02937">
    <property type="entry name" value="sigma70-ECF"/>
    <property type="match status" value="1"/>
</dbReference>
<evidence type="ECO:0000313" key="7">
    <source>
        <dbReference type="Proteomes" id="UP000019248"/>
    </source>
</evidence>
<sequence length="210" mass="24436">MTVPLKTNDSKEAEMKMLQLARSGETKAIEHFFKSYQSIIYWKATQYFLQGAERDDLIQEGMIGLFKAIRDFKEDREASFRSFAEICINRQILSAVKRSMRQKNYALNHSVSIDTPVDESDTIDWTLLDVISEKEAMTPEDFLIQNEKLAGVAHKLEEVTSEFEREVLYQYLEGKSYQEMAQHFGKKEKAIDNAIQRVKKKMMKQVDDSL</sequence>
<dbReference type="GO" id="GO:0006352">
    <property type="term" value="P:DNA-templated transcription initiation"/>
    <property type="evidence" value="ECO:0007669"/>
    <property type="project" value="InterPro"/>
</dbReference>
<keyword evidence="7" id="KW-1185">Reference proteome</keyword>
<proteinExistence type="predicted"/>
<dbReference type="InterPro" id="IPR016371">
    <property type="entry name" value="RNA_pol_sigma-H_factor"/>
</dbReference>
<keyword evidence="6" id="KW-0808">Transferase</keyword>
<dbReference type="GO" id="GO:0003899">
    <property type="term" value="F:DNA-directed RNA polymerase activity"/>
    <property type="evidence" value="ECO:0007669"/>
    <property type="project" value="UniProtKB-EC"/>
</dbReference>
<keyword evidence="6" id="KW-0548">Nucleotidyltransferase</keyword>
<dbReference type="Gene3D" id="1.10.10.10">
    <property type="entry name" value="Winged helix-like DNA-binding domain superfamily/Winged helix DNA-binding domain"/>
    <property type="match status" value="1"/>
</dbReference>
<evidence type="ECO:0000259" key="5">
    <source>
        <dbReference type="PROSITE" id="PS00715"/>
    </source>
</evidence>
<dbReference type="NCBIfam" id="NF006147">
    <property type="entry name" value="PRK08295.1-4"/>
    <property type="match status" value="1"/>
</dbReference>
<evidence type="ECO:0000313" key="6">
    <source>
        <dbReference type="EMBL" id="EUJ47087.1"/>
    </source>
</evidence>
<keyword evidence="1" id="KW-0805">Transcription regulation</keyword>
<protein>
    <submittedName>
        <fullName evidence="6">RNA polymerase factor sigma-70</fullName>
        <ecNumber evidence="6">2.7.7.6</ecNumber>
    </submittedName>
</protein>
<keyword evidence="3" id="KW-0238">DNA-binding</keyword>
<dbReference type="Proteomes" id="UP000019248">
    <property type="component" value="Unassembled WGS sequence"/>
</dbReference>
<reference evidence="6 7" key="1">
    <citation type="journal article" date="2014" name="Int. J. Syst. Evol. Microbiol.">
        <title>Listeria floridensis sp. nov., Listeria aquatica sp. nov., Listeria cornellensis sp. nov., Listeria riparia sp. nov. and Listeria grandensis sp. nov., from agricultural and natural environments.</title>
        <authorList>
            <person name="den Bakker H.C."/>
            <person name="Warchocki S."/>
            <person name="Wright E.M."/>
            <person name="Allred A.F."/>
            <person name="Ahlstrom C."/>
            <person name="Manuel C.S."/>
            <person name="Stasiewicz M.J."/>
            <person name="Burrell A."/>
            <person name="Roof S."/>
            <person name="Strawn L."/>
            <person name="Fortes E.D."/>
            <person name="Nightingale K.K."/>
            <person name="Kephart D."/>
            <person name="Wiedmann M."/>
        </authorList>
    </citation>
    <scope>NUCLEOTIDE SEQUENCE [LARGE SCALE GENOMIC DNA]</scope>
    <source>
        <strain evidence="6 7">FSL S10-1204</strain>
    </source>
</reference>
<dbReference type="AlphaFoldDB" id="W7DCQ7"/>
<dbReference type="PATRIC" id="fig|1265816.5.peg.20"/>
<dbReference type="EMBL" id="AODL01000001">
    <property type="protein sequence ID" value="EUJ47087.1"/>
    <property type="molecule type" value="Genomic_DNA"/>
</dbReference>
<name>W7DCQ7_9LIST</name>
<evidence type="ECO:0000256" key="4">
    <source>
        <dbReference type="ARBA" id="ARBA00023163"/>
    </source>
</evidence>
<dbReference type="InterPro" id="IPR014284">
    <property type="entry name" value="RNA_pol_sigma-70_dom"/>
</dbReference>
<keyword evidence="2" id="KW-0731">Sigma factor</keyword>
<dbReference type="PIRSF" id="PIRSF002939">
    <property type="entry name" value="RNA_polymerase_sigma-H_factor"/>
    <property type="match status" value="1"/>
</dbReference>
<dbReference type="InterPro" id="IPR036388">
    <property type="entry name" value="WH-like_DNA-bd_sf"/>
</dbReference>
<keyword evidence="4" id="KW-0804">Transcription</keyword>
<dbReference type="SUPFAM" id="SSF88659">
    <property type="entry name" value="Sigma3 and sigma4 domains of RNA polymerase sigma factors"/>
    <property type="match status" value="1"/>
</dbReference>
<dbReference type="GO" id="GO:0003677">
    <property type="term" value="F:DNA binding"/>
    <property type="evidence" value="ECO:0007669"/>
    <property type="project" value="UniProtKB-KW"/>
</dbReference>
<dbReference type="Gene3D" id="1.20.120.1810">
    <property type="match status" value="1"/>
</dbReference>
<dbReference type="PROSITE" id="PS00715">
    <property type="entry name" value="SIGMA70_1"/>
    <property type="match status" value="1"/>
</dbReference>
<dbReference type="InterPro" id="IPR013324">
    <property type="entry name" value="RNA_pol_sigma_r3/r4-like"/>
</dbReference>
<gene>
    <name evidence="6" type="ORF">PRIP_00105</name>
</gene>
<dbReference type="Pfam" id="PF04542">
    <property type="entry name" value="Sigma70_r2"/>
    <property type="match status" value="1"/>
</dbReference>
<accession>W7DCQ7</accession>
<organism evidence="6 7">
    <name type="scientific">Listeria riparia FSL S10-1204</name>
    <dbReference type="NCBI Taxonomy" id="1265816"/>
    <lineage>
        <taxon>Bacteria</taxon>
        <taxon>Bacillati</taxon>
        <taxon>Bacillota</taxon>
        <taxon>Bacilli</taxon>
        <taxon>Bacillales</taxon>
        <taxon>Listeriaceae</taxon>
        <taxon>Listeria</taxon>
    </lineage>
</organism>
<dbReference type="PANTHER" id="PTHR30385:SF1">
    <property type="entry name" value="RNA POLYMERASE SIGMA-H FACTOR"/>
    <property type="match status" value="1"/>
</dbReference>